<dbReference type="Proteomes" id="UP001279734">
    <property type="component" value="Unassembled WGS sequence"/>
</dbReference>
<protein>
    <submittedName>
        <fullName evidence="2">Uncharacterized protein</fullName>
    </submittedName>
</protein>
<gene>
    <name evidence="2" type="ORF">Nepgr_031725</name>
</gene>
<evidence type="ECO:0000256" key="1">
    <source>
        <dbReference type="SAM" id="MobiDB-lite"/>
    </source>
</evidence>
<sequence>MWRFKWITNGSLLEDNATSLTRPVAVPDLNPSPPNSNTIEVLQCCDVSVPVVDQIFQSRHELGTGYAMDTSNVFEVPHSYQEDAPDLAGQGASLVGDRVGLEPDLARPLRTSSRTDEIQLDQSCDHLPYCCRSDLGSAPARQAVYDLLENCLLDETDEVPISADSEVRIDSGSLAQEMLGGLEKGFPFVDKISPGEGNHGDPVFSTGPLKPSDRRECRDLSVQAQEVVDLVTTPTRSEQVGSEEIDVPAQSEILSYET</sequence>
<evidence type="ECO:0000313" key="2">
    <source>
        <dbReference type="EMBL" id="GMH29882.1"/>
    </source>
</evidence>
<name>A0AAD3TJD0_NEPGR</name>
<keyword evidence="3" id="KW-1185">Reference proteome</keyword>
<accession>A0AAD3TJD0</accession>
<reference evidence="2" key="1">
    <citation type="submission" date="2023-05" db="EMBL/GenBank/DDBJ databases">
        <title>Nepenthes gracilis genome sequencing.</title>
        <authorList>
            <person name="Fukushima K."/>
        </authorList>
    </citation>
    <scope>NUCLEOTIDE SEQUENCE</scope>
    <source>
        <strain evidence="2">SING2019-196</strain>
    </source>
</reference>
<dbReference type="AlphaFoldDB" id="A0AAD3TJD0"/>
<proteinExistence type="predicted"/>
<organism evidence="2 3">
    <name type="scientific">Nepenthes gracilis</name>
    <name type="common">Slender pitcher plant</name>
    <dbReference type="NCBI Taxonomy" id="150966"/>
    <lineage>
        <taxon>Eukaryota</taxon>
        <taxon>Viridiplantae</taxon>
        <taxon>Streptophyta</taxon>
        <taxon>Embryophyta</taxon>
        <taxon>Tracheophyta</taxon>
        <taxon>Spermatophyta</taxon>
        <taxon>Magnoliopsida</taxon>
        <taxon>eudicotyledons</taxon>
        <taxon>Gunneridae</taxon>
        <taxon>Pentapetalae</taxon>
        <taxon>Caryophyllales</taxon>
        <taxon>Nepenthaceae</taxon>
        <taxon>Nepenthes</taxon>
    </lineage>
</organism>
<comment type="caution">
    <text evidence="2">The sequence shown here is derived from an EMBL/GenBank/DDBJ whole genome shotgun (WGS) entry which is preliminary data.</text>
</comment>
<feature type="region of interest" description="Disordered" evidence="1">
    <location>
        <begin position="233"/>
        <end position="258"/>
    </location>
</feature>
<feature type="region of interest" description="Disordered" evidence="1">
    <location>
        <begin position="193"/>
        <end position="214"/>
    </location>
</feature>
<dbReference type="EMBL" id="BSYO01000037">
    <property type="protein sequence ID" value="GMH29882.1"/>
    <property type="molecule type" value="Genomic_DNA"/>
</dbReference>
<evidence type="ECO:0000313" key="3">
    <source>
        <dbReference type="Proteomes" id="UP001279734"/>
    </source>
</evidence>